<proteinExistence type="predicted"/>
<dbReference type="RefSeq" id="WP_169433782.1">
    <property type="nucleotide sequence ID" value="NZ_CP051685.1"/>
</dbReference>
<sequence length="307" mass="30913">MIDYLIGVDGGGTGTRVRLARGDGAGAWQELAQGAGGPSGLGLGVERAWTAVRGAVQAAFDAAGLAQPAPRQVAIGLGLAGVHNRQWAADFVAGDPGYAALVLETDAFTTLMGAHDGAPGAIVAIGTGSVGEALLADGARREVGGWGFPAGDEAGGGWIGLRAVNHLQQVLDGRRPASPFAHDLTAACGGGNGCRDTVQAWLAQANQTAYAGLAPLVLRHADDPVAHTILLEAGREAANIARALDPQGALPLALCGSLGAALRPWLPPALAARATPPRGDSAQGALRMAALYLTRHASAPGRPEARQ</sequence>
<evidence type="ECO:0000313" key="2">
    <source>
        <dbReference type="EMBL" id="QJD98885.1"/>
    </source>
</evidence>
<evidence type="ECO:0000259" key="1">
    <source>
        <dbReference type="Pfam" id="PF01869"/>
    </source>
</evidence>
<accession>A0A7Z2ZQX6</accession>
<dbReference type="SUPFAM" id="SSF53067">
    <property type="entry name" value="Actin-like ATPase domain"/>
    <property type="match status" value="2"/>
</dbReference>
<dbReference type="InterPro" id="IPR043129">
    <property type="entry name" value="ATPase_NBD"/>
</dbReference>
<dbReference type="CDD" id="cd24082">
    <property type="entry name" value="ASKHA_NBD_GspK-like"/>
    <property type="match status" value="1"/>
</dbReference>
<dbReference type="InterPro" id="IPR052519">
    <property type="entry name" value="Euk-type_GlcNAc_Kinase"/>
</dbReference>
<evidence type="ECO:0000313" key="3">
    <source>
        <dbReference type="Proteomes" id="UP000502415"/>
    </source>
</evidence>
<feature type="domain" description="ATPase BadF/BadG/BcrA/BcrD type" evidence="1">
    <location>
        <begin position="6"/>
        <end position="244"/>
    </location>
</feature>
<dbReference type="PANTHER" id="PTHR43190:SF3">
    <property type="entry name" value="N-ACETYL-D-GLUCOSAMINE KINASE"/>
    <property type="match status" value="1"/>
</dbReference>
<dbReference type="Pfam" id="PF01869">
    <property type="entry name" value="BcrAD_BadFG"/>
    <property type="match status" value="1"/>
</dbReference>
<name>A0A7Z2ZQX6_9BURK</name>
<gene>
    <name evidence="2" type="ORF">HH212_01545</name>
</gene>
<dbReference type="Gene3D" id="3.30.420.40">
    <property type="match status" value="2"/>
</dbReference>
<organism evidence="2 3">
    <name type="scientific">Massilia forsythiae</name>
    <dbReference type="NCBI Taxonomy" id="2728020"/>
    <lineage>
        <taxon>Bacteria</taxon>
        <taxon>Pseudomonadati</taxon>
        <taxon>Pseudomonadota</taxon>
        <taxon>Betaproteobacteria</taxon>
        <taxon>Burkholderiales</taxon>
        <taxon>Oxalobacteraceae</taxon>
        <taxon>Telluria group</taxon>
        <taxon>Massilia</taxon>
    </lineage>
</organism>
<dbReference type="KEGG" id="mfy:HH212_01545"/>
<dbReference type="AlphaFoldDB" id="A0A7Z2ZQX6"/>
<dbReference type="InterPro" id="IPR002731">
    <property type="entry name" value="ATPase_BadF"/>
</dbReference>
<reference evidence="2 3" key="1">
    <citation type="submission" date="2020-04" db="EMBL/GenBank/DDBJ databases">
        <title>Genome sequencing of novel species.</title>
        <authorList>
            <person name="Heo J."/>
            <person name="Kim S.-J."/>
            <person name="Kim J.-S."/>
            <person name="Hong S.-B."/>
            <person name="Kwon S.-W."/>
        </authorList>
    </citation>
    <scope>NUCLEOTIDE SEQUENCE [LARGE SCALE GENOMIC DNA]</scope>
    <source>
        <strain evidence="2 3">GN2-R2</strain>
    </source>
</reference>
<dbReference type="EMBL" id="CP051685">
    <property type="protein sequence ID" value="QJD98885.1"/>
    <property type="molecule type" value="Genomic_DNA"/>
</dbReference>
<protein>
    <submittedName>
        <fullName evidence="2">ATPase</fullName>
    </submittedName>
</protein>
<keyword evidence="3" id="KW-1185">Reference proteome</keyword>
<dbReference type="PANTHER" id="PTHR43190">
    <property type="entry name" value="N-ACETYL-D-GLUCOSAMINE KINASE"/>
    <property type="match status" value="1"/>
</dbReference>
<dbReference type="Proteomes" id="UP000502415">
    <property type="component" value="Chromosome"/>
</dbReference>